<accession>A0A939PPE1</accession>
<sequence>MTARTPRTGPTPNARQADQPGARLGKRPVRDDSVVGRLTRVREALAVLDATDPDTDSISFDQATDRLIAAARAVVTAAEPILASPCTTAAIVRDA</sequence>
<dbReference type="Proteomes" id="UP000669179">
    <property type="component" value="Unassembled WGS sequence"/>
</dbReference>
<keyword evidence="3" id="KW-1185">Reference proteome</keyword>
<evidence type="ECO:0000313" key="2">
    <source>
        <dbReference type="EMBL" id="MBO2455960.1"/>
    </source>
</evidence>
<dbReference type="AlphaFoldDB" id="A0A939PPE1"/>
<name>A0A939PPE1_9ACTN</name>
<dbReference type="RefSeq" id="WP_208264194.1">
    <property type="nucleotide sequence ID" value="NZ_JAGEOJ010000071.1"/>
</dbReference>
<organism evidence="2 3">
    <name type="scientific">Actinomadura barringtoniae</name>
    <dbReference type="NCBI Taxonomy" id="1427535"/>
    <lineage>
        <taxon>Bacteria</taxon>
        <taxon>Bacillati</taxon>
        <taxon>Actinomycetota</taxon>
        <taxon>Actinomycetes</taxon>
        <taxon>Streptosporangiales</taxon>
        <taxon>Thermomonosporaceae</taxon>
        <taxon>Actinomadura</taxon>
    </lineage>
</organism>
<comment type="caution">
    <text evidence="2">The sequence shown here is derived from an EMBL/GenBank/DDBJ whole genome shotgun (WGS) entry which is preliminary data.</text>
</comment>
<reference evidence="2" key="1">
    <citation type="submission" date="2021-03" db="EMBL/GenBank/DDBJ databases">
        <authorList>
            <person name="Kanchanasin P."/>
            <person name="Saeng-In P."/>
            <person name="Phongsopitanun W."/>
            <person name="Yuki M."/>
            <person name="Kudo T."/>
            <person name="Ohkuma M."/>
            <person name="Tanasupawat S."/>
        </authorList>
    </citation>
    <scope>NUCLEOTIDE SEQUENCE</scope>
    <source>
        <strain evidence="2">GKU 128</strain>
    </source>
</reference>
<gene>
    <name evidence="2" type="ORF">J4573_53445</name>
</gene>
<evidence type="ECO:0000313" key="3">
    <source>
        <dbReference type="Proteomes" id="UP000669179"/>
    </source>
</evidence>
<evidence type="ECO:0000256" key="1">
    <source>
        <dbReference type="SAM" id="MobiDB-lite"/>
    </source>
</evidence>
<feature type="non-terminal residue" evidence="2">
    <location>
        <position position="95"/>
    </location>
</feature>
<dbReference type="EMBL" id="JAGEOJ010000071">
    <property type="protein sequence ID" value="MBO2455960.1"/>
    <property type="molecule type" value="Genomic_DNA"/>
</dbReference>
<protein>
    <submittedName>
        <fullName evidence="2">Uncharacterized protein</fullName>
    </submittedName>
</protein>
<feature type="region of interest" description="Disordered" evidence="1">
    <location>
        <begin position="1"/>
        <end position="31"/>
    </location>
</feature>
<proteinExistence type="predicted"/>